<dbReference type="EMBL" id="CP006850">
    <property type="protein sequence ID" value="AHH21113.1"/>
    <property type="molecule type" value="Genomic_DNA"/>
</dbReference>
<feature type="domain" description="YchJ-like middle NTF2-like" evidence="2">
    <location>
        <begin position="37"/>
        <end position="131"/>
    </location>
</feature>
<dbReference type="OrthoDB" id="21421at2"/>
<keyword evidence="4" id="KW-1185">Reference proteome</keyword>
<proteinExistence type="inferred from homology"/>
<comment type="similarity">
    <text evidence="1">Belongs to the UPF0225 family.</text>
</comment>
<gene>
    <name evidence="3" type="ORF">NONO_c63430</name>
</gene>
<dbReference type="HAMAP" id="MF_00612">
    <property type="entry name" value="UPF0225"/>
    <property type="match status" value="1"/>
</dbReference>
<dbReference type="PANTHER" id="PTHR33747">
    <property type="entry name" value="UPF0225 PROTEIN SCO1677"/>
    <property type="match status" value="1"/>
</dbReference>
<evidence type="ECO:0000313" key="4">
    <source>
        <dbReference type="Proteomes" id="UP000019150"/>
    </source>
</evidence>
<evidence type="ECO:0000259" key="2">
    <source>
        <dbReference type="Pfam" id="PF17775"/>
    </source>
</evidence>
<dbReference type="STRING" id="1415166.NONO_c63430"/>
<evidence type="ECO:0000256" key="1">
    <source>
        <dbReference type="HAMAP-Rule" id="MF_00612"/>
    </source>
</evidence>
<dbReference type="PANTHER" id="PTHR33747:SF1">
    <property type="entry name" value="ADENYLATE CYCLASE-ASSOCIATED CAP C-TERMINAL DOMAIN-CONTAINING PROTEIN"/>
    <property type="match status" value="1"/>
</dbReference>
<dbReference type="HOGENOM" id="CLU_099590_2_0_11"/>
<dbReference type="SUPFAM" id="SSF54427">
    <property type="entry name" value="NTF2-like"/>
    <property type="match status" value="1"/>
</dbReference>
<dbReference type="PATRIC" id="fig|1415166.3.peg.6515"/>
<dbReference type="SUPFAM" id="SSF103642">
    <property type="entry name" value="Sec-C motif"/>
    <property type="match status" value="1"/>
</dbReference>
<dbReference type="AlphaFoldDB" id="W5TQ82"/>
<reference evidence="3 4" key="1">
    <citation type="journal article" date="2014" name="Appl. Environ. Microbiol.">
        <title>Insights into the Microbial Degradation of Rubber and Gutta-Percha by Analysis of the Complete Genome of Nocardia nova SH22a.</title>
        <authorList>
            <person name="Luo Q."/>
            <person name="Hiessl S."/>
            <person name="Poehlein A."/>
            <person name="Daniel R."/>
            <person name="Steinbuchel A."/>
        </authorList>
    </citation>
    <scope>NUCLEOTIDE SEQUENCE [LARGE SCALE GENOMIC DNA]</scope>
    <source>
        <strain evidence="3">SH22a</strain>
    </source>
</reference>
<evidence type="ECO:0000313" key="3">
    <source>
        <dbReference type="EMBL" id="AHH21113.1"/>
    </source>
</evidence>
<dbReference type="KEGG" id="nno:NONO_c63430"/>
<dbReference type="RefSeq" id="WP_038551022.1">
    <property type="nucleotide sequence ID" value="NZ_CP006850.1"/>
</dbReference>
<dbReference type="InterPro" id="IPR023006">
    <property type="entry name" value="YchJ-like"/>
</dbReference>
<accession>W5TQ82</accession>
<dbReference type="InterPro" id="IPR032710">
    <property type="entry name" value="NTF2-like_dom_sf"/>
</dbReference>
<name>W5TQ82_9NOCA</name>
<sequence>MADITTPGDDDRCPCGSGERFGGCCGPRLNGSSPAPTAEALMRSRYTAFAVGDREYLLRSWHPRTRPRGLDLDPEQHWVSLQIFDTRAGGLFDDTGTVEFRALYRMRGARGVLSECSRFARVNGAWVYVDGDIES</sequence>
<dbReference type="Pfam" id="PF17775">
    <property type="entry name" value="YchJ_M-like"/>
    <property type="match status" value="1"/>
</dbReference>
<dbReference type="eggNOG" id="COG3012">
    <property type="taxonomic scope" value="Bacteria"/>
</dbReference>
<dbReference type="InterPro" id="IPR048469">
    <property type="entry name" value="YchJ-like_M"/>
</dbReference>
<dbReference type="Gene3D" id="3.10.450.50">
    <property type="match status" value="1"/>
</dbReference>
<organism evidence="3 4">
    <name type="scientific">Nocardia nova SH22a</name>
    <dbReference type="NCBI Taxonomy" id="1415166"/>
    <lineage>
        <taxon>Bacteria</taxon>
        <taxon>Bacillati</taxon>
        <taxon>Actinomycetota</taxon>
        <taxon>Actinomycetes</taxon>
        <taxon>Mycobacteriales</taxon>
        <taxon>Nocardiaceae</taxon>
        <taxon>Nocardia</taxon>
    </lineage>
</organism>
<dbReference type="Proteomes" id="UP000019150">
    <property type="component" value="Chromosome"/>
</dbReference>
<protein>
    <recommendedName>
        <fullName evidence="1">UPF0225 protein NONO_c63430</fullName>
    </recommendedName>
</protein>